<gene>
    <name evidence="1" type="ORF">ACFO3U_07600</name>
</gene>
<reference evidence="2" key="1">
    <citation type="journal article" date="2019" name="Int. J. Syst. Evol. Microbiol.">
        <title>The Global Catalogue of Microorganisms (GCM) 10K type strain sequencing project: providing services to taxonomists for standard genome sequencing and annotation.</title>
        <authorList>
            <consortium name="The Broad Institute Genomics Platform"/>
            <consortium name="The Broad Institute Genome Sequencing Center for Infectious Disease"/>
            <person name="Wu L."/>
            <person name="Ma J."/>
        </authorList>
    </citation>
    <scope>NUCLEOTIDE SEQUENCE [LARGE SCALE GENOMIC DNA]</scope>
    <source>
        <strain evidence="2">CCUG 50349</strain>
    </source>
</reference>
<sequence>LNVLDNDTLNGIPVLPTDVTLTVNTPFQTTTTGGVVLNPDGTVTVLPNTPSGIYTATYTICETGATPANCDTANVIVTVTTTTEPVTIVANDDDASTTPVNATSGQQDVINIYTNDTLNGTPVVPTDVTLAILTPFATPNITIDANGNVDVAPNTPAGTYTLTYQICEVANPTNCDTANVTIV</sequence>
<proteinExistence type="predicted"/>
<protein>
    <recommendedName>
        <fullName evidence="3">Gliding motility-associated C-terminal domain-containing protein</fullName>
    </recommendedName>
</protein>
<dbReference type="EMBL" id="JBHSGW010000010">
    <property type="protein sequence ID" value="MFC4739855.1"/>
    <property type="molecule type" value="Genomic_DNA"/>
</dbReference>
<accession>A0ABV9P4N7</accession>
<evidence type="ECO:0000313" key="2">
    <source>
        <dbReference type="Proteomes" id="UP001595885"/>
    </source>
</evidence>
<evidence type="ECO:0000313" key="1">
    <source>
        <dbReference type="EMBL" id="MFC4739855.1"/>
    </source>
</evidence>
<feature type="non-terminal residue" evidence="1">
    <location>
        <position position="183"/>
    </location>
</feature>
<keyword evidence="2" id="KW-1185">Reference proteome</keyword>
<name>A0ABV9P4N7_9FLAO</name>
<organism evidence="1 2">
    <name type="scientific">Flavobacterium ponti</name>
    <dbReference type="NCBI Taxonomy" id="665133"/>
    <lineage>
        <taxon>Bacteria</taxon>
        <taxon>Pseudomonadati</taxon>
        <taxon>Bacteroidota</taxon>
        <taxon>Flavobacteriia</taxon>
        <taxon>Flavobacteriales</taxon>
        <taxon>Flavobacteriaceae</taxon>
        <taxon>Flavobacterium</taxon>
    </lineage>
</organism>
<comment type="caution">
    <text evidence="1">The sequence shown here is derived from an EMBL/GenBank/DDBJ whole genome shotgun (WGS) entry which is preliminary data.</text>
</comment>
<evidence type="ECO:0008006" key="3">
    <source>
        <dbReference type="Google" id="ProtNLM"/>
    </source>
</evidence>
<feature type="non-terminal residue" evidence="1">
    <location>
        <position position="1"/>
    </location>
</feature>
<dbReference type="Proteomes" id="UP001595885">
    <property type="component" value="Unassembled WGS sequence"/>
</dbReference>